<dbReference type="Gene3D" id="1.10.340.70">
    <property type="match status" value="1"/>
</dbReference>
<protein>
    <submittedName>
        <fullName evidence="9">Putative transposon Ty3-I Gag-Pol polyprotein</fullName>
    </submittedName>
</protein>
<evidence type="ECO:0000313" key="9">
    <source>
        <dbReference type="EMBL" id="PIK46281.1"/>
    </source>
</evidence>
<dbReference type="GO" id="GO:0004519">
    <property type="term" value="F:endonuclease activity"/>
    <property type="evidence" value="ECO:0007669"/>
    <property type="project" value="UniProtKB-KW"/>
</dbReference>
<dbReference type="PROSITE" id="PS50878">
    <property type="entry name" value="RT_POL"/>
    <property type="match status" value="1"/>
</dbReference>
<dbReference type="OrthoDB" id="6773263at2759"/>
<dbReference type="SUPFAM" id="SSF53098">
    <property type="entry name" value="Ribonuclease H-like"/>
    <property type="match status" value="1"/>
</dbReference>
<dbReference type="Gene3D" id="3.10.10.10">
    <property type="entry name" value="HIV Type 1 Reverse Transcriptase, subunit A, domain 1"/>
    <property type="match status" value="1"/>
</dbReference>
<evidence type="ECO:0000256" key="2">
    <source>
        <dbReference type="ARBA" id="ARBA00022695"/>
    </source>
</evidence>
<evidence type="ECO:0000259" key="8">
    <source>
        <dbReference type="PROSITE" id="PS50994"/>
    </source>
</evidence>
<keyword evidence="10" id="KW-1185">Reference proteome</keyword>
<dbReference type="Gene3D" id="2.40.70.10">
    <property type="entry name" value="Acid Proteases"/>
    <property type="match status" value="1"/>
</dbReference>
<accession>A0A2G8KE50</accession>
<dbReference type="PROSITE" id="PS00141">
    <property type="entry name" value="ASP_PROTEASE"/>
    <property type="match status" value="1"/>
</dbReference>
<proteinExistence type="predicted"/>
<dbReference type="InterPro" id="IPR012337">
    <property type="entry name" value="RNaseH-like_sf"/>
</dbReference>
<comment type="caution">
    <text evidence="9">The sequence shown here is derived from an EMBL/GenBank/DDBJ whole genome shotgun (WGS) entry which is preliminary data.</text>
</comment>
<evidence type="ECO:0000256" key="3">
    <source>
        <dbReference type="ARBA" id="ARBA00022722"/>
    </source>
</evidence>
<sequence>MLEIAGKEIGCILDTGAEASLIPADIFHSKLECVTGPMRRLSMKVRVVGFSGAEVPVEGYVRAPLTYRGTSAEVGFLVVSPELAMTDRRAEFPVLLGCNALKALASNAGKESDFSIVLGRRKVKVETDESEVRQRSVSLVTVAAVELVSGKMANLVNCQLAPGDDFGSKPWLVGMEGRIPGLHVLEGCIFPESSEVRILVINESGKDIKLRAATPIATATELKLEEEISVREENDCLQVEILNFAVDQREDIEEEQQLDNAGETGHSLLQTEEPQSSSVEMEDGSVIILPIGVALPSLGIHEKRQVALLLDKNKEAFSKGEFDLGFCDDIPHAIRTTDGTPIRQPYRRIPPAQMSDVKQLLQDMMEQKIIRRSISPYASPVVLVKKKSGAIRLCIDYRLLNAVTVKDSFPLPRIEESLEAMGGAKHFSSMDLSHGYFQIAMDPSSIQQTAFRVPWGLFEFLRMPQGLCNSPSTFQRVMEMIFGDLNLSQLILYLDDILVFSENFEEHLRRLDTVFQHLIKHGLKLKGEKCNFFQTEVSHLGHVVSSQGVAVDPSKIERIMNWPIPKTVTDSFADGEAGATEQRWVAQLSPFDLEIVYRAGKANKCADALSRCPANEEVVTINEVLTFNILPVSATAGENDNIDAIPCVFPSYTHQQLRDLQLSDPALSEVWEIWKSQGTVNTGENSTNPAVRSWLREYPKFIEQKGVLYREVSDACSGEVRQFLVPVILRSRLLEMVHDQWGHQGVNRTFSILRTRCFWPGLFKDIKTYISNCLTCRATKSQTPQVRTPRRHLLAFRPLELVAIDFLKLDRGKGGYEDVLVITDAFTKYAQAVACRNQTAPVVAKALRDTWFSHYGAPLRIHSDQGRNFESQLIKELCSLYGVKKTRTTPYHPQGNGQTERFNRTLCSMIRSVDPASRSRWPELLSHIIFMYNSTPHSVTGVSPYRMLYGRDPYTTIDQLLSNTQEEWTEDFVATQAKNLKKAHSLAERMNAALQKQKQKHDDKPLCEDIPIGKRVLLKKCAFSTRHKLEDRYNREHML</sequence>
<evidence type="ECO:0000256" key="6">
    <source>
        <dbReference type="ARBA" id="ARBA00022918"/>
    </source>
</evidence>
<dbReference type="InterPro" id="IPR000477">
    <property type="entry name" value="RT_dom"/>
</dbReference>
<dbReference type="Pfam" id="PF00665">
    <property type="entry name" value="rve"/>
    <property type="match status" value="1"/>
</dbReference>
<keyword evidence="3" id="KW-0540">Nuclease</keyword>
<dbReference type="FunFam" id="1.10.340.70:FF:000001">
    <property type="entry name" value="Retrovirus-related Pol polyprotein from transposon gypsy-like Protein"/>
    <property type="match status" value="1"/>
</dbReference>
<dbReference type="GO" id="GO:0006508">
    <property type="term" value="P:proteolysis"/>
    <property type="evidence" value="ECO:0007669"/>
    <property type="project" value="InterPro"/>
</dbReference>
<dbReference type="GO" id="GO:0015074">
    <property type="term" value="P:DNA integration"/>
    <property type="evidence" value="ECO:0007669"/>
    <property type="project" value="InterPro"/>
</dbReference>
<dbReference type="InterPro" id="IPR043502">
    <property type="entry name" value="DNA/RNA_pol_sf"/>
</dbReference>
<dbReference type="PANTHER" id="PTHR37984:SF15">
    <property type="entry name" value="INTEGRASE CATALYTIC DOMAIN-CONTAINING PROTEIN"/>
    <property type="match status" value="1"/>
</dbReference>
<reference evidence="9 10" key="1">
    <citation type="journal article" date="2017" name="PLoS Biol.">
        <title>The sea cucumber genome provides insights into morphological evolution and visceral regeneration.</title>
        <authorList>
            <person name="Zhang X."/>
            <person name="Sun L."/>
            <person name="Yuan J."/>
            <person name="Sun Y."/>
            <person name="Gao Y."/>
            <person name="Zhang L."/>
            <person name="Li S."/>
            <person name="Dai H."/>
            <person name="Hamel J.F."/>
            <person name="Liu C."/>
            <person name="Yu Y."/>
            <person name="Liu S."/>
            <person name="Lin W."/>
            <person name="Guo K."/>
            <person name="Jin S."/>
            <person name="Xu P."/>
            <person name="Storey K.B."/>
            <person name="Huan P."/>
            <person name="Zhang T."/>
            <person name="Zhou Y."/>
            <person name="Zhang J."/>
            <person name="Lin C."/>
            <person name="Li X."/>
            <person name="Xing L."/>
            <person name="Huo D."/>
            <person name="Sun M."/>
            <person name="Wang L."/>
            <person name="Mercier A."/>
            <person name="Li F."/>
            <person name="Yang H."/>
            <person name="Xiang J."/>
        </authorList>
    </citation>
    <scope>NUCLEOTIDE SEQUENCE [LARGE SCALE GENOMIC DNA]</scope>
    <source>
        <strain evidence="9">Shaxun</strain>
        <tissue evidence="9">Muscle</tissue>
    </source>
</reference>
<name>A0A2G8KE50_STIJA</name>
<dbReference type="Gene3D" id="3.30.70.270">
    <property type="match status" value="1"/>
</dbReference>
<dbReference type="InterPro" id="IPR043128">
    <property type="entry name" value="Rev_trsase/Diguanyl_cyclase"/>
</dbReference>
<dbReference type="AlphaFoldDB" id="A0A2G8KE50"/>
<keyword evidence="1" id="KW-0808">Transferase</keyword>
<keyword evidence="4" id="KW-0255">Endonuclease</keyword>
<dbReference type="InterPro" id="IPR021109">
    <property type="entry name" value="Peptidase_aspartic_dom_sf"/>
</dbReference>
<dbReference type="Gene3D" id="3.30.420.10">
    <property type="entry name" value="Ribonuclease H-like superfamily/Ribonuclease H"/>
    <property type="match status" value="1"/>
</dbReference>
<gene>
    <name evidence="9" type="ORF">BSL78_16867</name>
</gene>
<evidence type="ECO:0000313" key="10">
    <source>
        <dbReference type="Proteomes" id="UP000230750"/>
    </source>
</evidence>
<dbReference type="GO" id="GO:0003964">
    <property type="term" value="F:RNA-directed DNA polymerase activity"/>
    <property type="evidence" value="ECO:0007669"/>
    <property type="project" value="UniProtKB-KW"/>
</dbReference>
<dbReference type="SUPFAM" id="SSF56672">
    <property type="entry name" value="DNA/RNA polymerases"/>
    <property type="match status" value="1"/>
</dbReference>
<keyword evidence="2" id="KW-0548">Nucleotidyltransferase</keyword>
<dbReference type="InterPro" id="IPR050951">
    <property type="entry name" value="Retrovirus_Pol_polyprotein"/>
</dbReference>
<evidence type="ECO:0000256" key="1">
    <source>
        <dbReference type="ARBA" id="ARBA00022679"/>
    </source>
</evidence>
<dbReference type="InterPro" id="IPR001969">
    <property type="entry name" value="Aspartic_peptidase_AS"/>
</dbReference>
<organism evidence="9 10">
    <name type="scientific">Stichopus japonicus</name>
    <name type="common">Sea cucumber</name>
    <dbReference type="NCBI Taxonomy" id="307972"/>
    <lineage>
        <taxon>Eukaryota</taxon>
        <taxon>Metazoa</taxon>
        <taxon>Echinodermata</taxon>
        <taxon>Eleutherozoa</taxon>
        <taxon>Echinozoa</taxon>
        <taxon>Holothuroidea</taxon>
        <taxon>Aspidochirotacea</taxon>
        <taxon>Aspidochirotida</taxon>
        <taxon>Stichopodidae</taxon>
        <taxon>Apostichopus</taxon>
    </lineage>
</organism>
<dbReference type="GO" id="GO:0004190">
    <property type="term" value="F:aspartic-type endopeptidase activity"/>
    <property type="evidence" value="ECO:0007669"/>
    <property type="project" value="InterPro"/>
</dbReference>
<feature type="domain" description="Reverse transcriptase" evidence="7">
    <location>
        <begin position="365"/>
        <end position="544"/>
    </location>
</feature>
<evidence type="ECO:0000256" key="4">
    <source>
        <dbReference type="ARBA" id="ARBA00022759"/>
    </source>
</evidence>
<dbReference type="CDD" id="cd01647">
    <property type="entry name" value="RT_LTR"/>
    <property type="match status" value="1"/>
</dbReference>
<dbReference type="FunFam" id="3.30.420.10:FF:000032">
    <property type="entry name" value="Retrovirus-related Pol polyprotein from transposon 297-like Protein"/>
    <property type="match status" value="1"/>
</dbReference>
<evidence type="ECO:0000259" key="7">
    <source>
        <dbReference type="PROSITE" id="PS50878"/>
    </source>
</evidence>
<dbReference type="Proteomes" id="UP000230750">
    <property type="component" value="Unassembled WGS sequence"/>
</dbReference>
<dbReference type="Pfam" id="PF00078">
    <property type="entry name" value="RVT_1"/>
    <property type="match status" value="1"/>
</dbReference>
<dbReference type="InterPro" id="IPR001584">
    <property type="entry name" value="Integrase_cat-core"/>
</dbReference>
<dbReference type="InterPro" id="IPR041588">
    <property type="entry name" value="Integrase_H2C2"/>
</dbReference>
<feature type="domain" description="Integrase catalytic" evidence="8">
    <location>
        <begin position="794"/>
        <end position="952"/>
    </location>
</feature>
<evidence type="ECO:0000256" key="5">
    <source>
        <dbReference type="ARBA" id="ARBA00022801"/>
    </source>
</evidence>
<dbReference type="PANTHER" id="PTHR37984">
    <property type="entry name" value="PROTEIN CBG26694"/>
    <property type="match status" value="1"/>
</dbReference>
<dbReference type="PROSITE" id="PS50994">
    <property type="entry name" value="INTEGRASE"/>
    <property type="match status" value="1"/>
</dbReference>
<dbReference type="EMBL" id="MRZV01000655">
    <property type="protein sequence ID" value="PIK46281.1"/>
    <property type="molecule type" value="Genomic_DNA"/>
</dbReference>
<dbReference type="InterPro" id="IPR036397">
    <property type="entry name" value="RNaseH_sf"/>
</dbReference>
<keyword evidence="6" id="KW-0695">RNA-directed DNA polymerase</keyword>
<dbReference type="FunFam" id="3.10.10.10:FF:000004">
    <property type="entry name" value="Uncharacterized protein"/>
    <property type="match status" value="1"/>
</dbReference>
<keyword evidence="5" id="KW-0378">Hydrolase</keyword>
<dbReference type="Pfam" id="PF17921">
    <property type="entry name" value="Integrase_H2C2"/>
    <property type="match status" value="1"/>
</dbReference>
<dbReference type="GO" id="GO:0003676">
    <property type="term" value="F:nucleic acid binding"/>
    <property type="evidence" value="ECO:0007669"/>
    <property type="project" value="InterPro"/>
</dbReference>